<reference evidence="3 4" key="1">
    <citation type="submission" date="2015-02" db="EMBL/GenBank/DDBJ databases">
        <title>Draft genome sequences of ten Microbacterium spp. with emphasis on heavy metal contaminated environments.</title>
        <authorList>
            <person name="Corretto E."/>
        </authorList>
    </citation>
    <scope>NUCLEOTIDE SEQUENCE [LARGE SCALE GENOMIC DNA]</scope>
    <source>
        <strain evidence="3 4">DSM 18659</strain>
    </source>
</reference>
<feature type="region of interest" description="Disordered" evidence="1">
    <location>
        <begin position="52"/>
        <end position="80"/>
    </location>
</feature>
<keyword evidence="4" id="KW-1185">Reference proteome</keyword>
<dbReference type="AlphaFoldDB" id="A0A0F0LVB4"/>
<reference evidence="2 5" key="2">
    <citation type="journal article" date="2018" name="Nat. Biotechnol.">
        <title>A standardized bacterial taxonomy based on genome phylogeny substantially revises the tree of life.</title>
        <authorList>
            <person name="Parks D.H."/>
            <person name="Chuvochina M."/>
            <person name="Waite D.W."/>
            <person name="Rinke C."/>
            <person name="Skarshewski A."/>
            <person name="Chaumeil P.A."/>
            <person name="Hugenholtz P."/>
        </authorList>
    </citation>
    <scope>NUCLEOTIDE SEQUENCE [LARGE SCALE GENOMIC DNA]</scope>
    <source>
        <strain evidence="2">UBA9152</strain>
    </source>
</reference>
<protein>
    <submittedName>
        <fullName evidence="3">Uncharacterized protein</fullName>
    </submittedName>
</protein>
<dbReference type="EMBL" id="JYIY01000068">
    <property type="protein sequence ID" value="KJL37232.1"/>
    <property type="molecule type" value="Genomic_DNA"/>
</dbReference>
<dbReference type="Proteomes" id="UP000033451">
    <property type="component" value="Unassembled WGS sequence"/>
</dbReference>
<sequence>MSIPEHLRPGHTFTHAGVEAIIVEIIGSTVIVRDSNGHTHCLWADAVMRAGDALPPSDSESSAPPSPMPPKPSSVDAGPVGIELQRDKSRVEAKLRDVGGYMKAAAGLGPTDVHELGMPAVLARPFRFLPSDCPDAA</sequence>
<proteinExistence type="predicted"/>
<dbReference type="Proteomes" id="UP000257479">
    <property type="component" value="Unassembled WGS sequence"/>
</dbReference>
<evidence type="ECO:0000256" key="1">
    <source>
        <dbReference type="SAM" id="MobiDB-lite"/>
    </source>
</evidence>
<comment type="caution">
    <text evidence="3">The sequence shown here is derived from an EMBL/GenBank/DDBJ whole genome shotgun (WGS) entry which is preliminary data.</text>
</comment>
<evidence type="ECO:0000313" key="5">
    <source>
        <dbReference type="Proteomes" id="UP000257479"/>
    </source>
</evidence>
<gene>
    <name evidence="2" type="ORF">DCP95_08300</name>
    <name evidence="3" type="ORF">RR49_01120</name>
</gene>
<dbReference type="PATRIC" id="fig|400772.4.peg.1143"/>
<evidence type="ECO:0000313" key="4">
    <source>
        <dbReference type="Proteomes" id="UP000033451"/>
    </source>
</evidence>
<evidence type="ECO:0000313" key="3">
    <source>
        <dbReference type="EMBL" id="KJL37232.1"/>
    </source>
</evidence>
<dbReference type="EMBL" id="DMNG01000141">
    <property type="protein sequence ID" value="HAN24557.1"/>
    <property type="molecule type" value="Genomic_DNA"/>
</dbReference>
<name>A0A0F0LVB4_9MICO</name>
<organism evidence="3 4">
    <name type="scientific">Microbacterium ginsengisoli</name>
    <dbReference type="NCBI Taxonomy" id="400772"/>
    <lineage>
        <taxon>Bacteria</taxon>
        <taxon>Bacillati</taxon>
        <taxon>Actinomycetota</taxon>
        <taxon>Actinomycetes</taxon>
        <taxon>Micrococcales</taxon>
        <taxon>Microbacteriaceae</taxon>
        <taxon>Microbacterium</taxon>
    </lineage>
</organism>
<evidence type="ECO:0000313" key="2">
    <source>
        <dbReference type="EMBL" id="HAN24557.1"/>
    </source>
</evidence>
<accession>A0A0F0LVB4</accession>
<dbReference type="STRING" id="400772.RR49_01120"/>